<name>A0ABW5Q240_9BACI</name>
<proteinExistence type="predicted"/>
<reference evidence="3" key="1">
    <citation type="journal article" date="2019" name="Int. J. Syst. Evol. Microbiol.">
        <title>The Global Catalogue of Microorganisms (GCM) 10K type strain sequencing project: providing services to taxonomists for standard genome sequencing and annotation.</title>
        <authorList>
            <consortium name="The Broad Institute Genomics Platform"/>
            <consortium name="The Broad Institute Genome Sequencing Center for Infectious Disease"/>
            <person name="Wu L."/>
            <person name="Ma J."/>
        </authorList>
    </citation>
    <scope>NUCLEOTIDE SEQUENCE [LARGE SCALE GENOMIC DNA]</scope>
    <source>
        <strain evidence="3">TISTR 1858</strain>
    </source>
</reference>
<evidence type="ECO:0000313" key="3">
    <source>
        <dbReference type="Proteomes" id="UP001597451"/>
    </source>
</evidence>
<comment type="caution">
    <text evidence="2">The sequence shown here is derived from an EMBL/GenBank/DDBJ whole genome shotgun (WGS) entry which is preliminary data.</text>
</comment>
<accession>A0ABW5Q240</accession>
<gene>
    <name evidence="2" type="ORF">ACFSUN_12950</name>
</gene>
<keyword evidence="3" id="KW-1185">Reference proteome</keyword>
<dbReference type="RefSeq" id="WP_379562478.1">
    <property type="nucleotide sequence ID" value="NZ_CP085256.1"/>
</dbReference>
<evidence type="ECO:0000256" key="1">
    <source>
        <dbReference type="SAM" id="Phobius"/>
    </source>
</evidence>
<organism evidence="2 3">
    <name type="scientific">Oceanobacillus kapialis</name>
    <dbReference type="NCBI Taxonomy" id="481353"/>
    <lineage>
        <taxon>Bacteria</taxon>
        <taxon>Bacillati</taxon>
        <taxon>Bacillota</taxon>
        <taxon>Bacilli</taxon>
        <taxon>Bacillales</taxon>
        <taxon>Bacillaceae</taxon>
        <taxon>Oceanobacillus</taxon>
    </lineage>
</organism>
<dbReference type="EMBL" id="JBHUMX010000038">
    <property type="protein sequence ID" value="MFD2629688.1"/>
    <property type="molecule type" value="Genomic_DNA"/>
</dbReference>
<sequence length="58" mass="6916">MNGLFPFLFLTLTFFAFFLNILGLMAVIPIYLTLPILFICIYLTVYSFTHKKVYRKMR</sequence>
<feature type="transmembrane region" description="Helical" evidence="1">
    <location>
        <begin position="7"/>
        <end position="24"/>
    </location>
</feature>
<feature type="transmembrane region" description="Helical" evidence="1">
    <location>
        <begin position="30"/>
        <end position="49"/>
    </location>
</feature>
<keyword evidence="1" id="KW-1133">Transmembrane helix</keyword>
<dbReference type="Proteomes" id="UP001597451">
    <property type="component" value="Unassembled WGS sequence"/>
</dbReference>
<evidence type="ECO:0000313" key="2">
    <source>
        <dbReference type="EMBL" id="MFD2629688.1"/>
    </source>
</evidence>
<protein>
    <submittedName>
        <fullName evidence="2">Uncharacterized protein</fullName>
    </submittedName>
</protein>
<keyword evidence="1" id="KW-0472">Membrane</keyword>
<keyword evidence="1" id="KW-0812">Transmembrane</keyword>